<dbReference type="Proteomes" id="UP000271098">
    <property type="component" value="Unassembled WGS sequence"/>
</dbReference>
<dbReference type="AlphaFoldDB" id="A0A3P6RZT4"/>
<name>A0A3P6RZT4_9BILA</name>
<evidence type="ECO:0000313" key="2">
    <source>
        <dbReference type="EMBL" id="VDK65519.1"/>
    </source>
</evidence>
<dbReference type="EMBL" id="UYRT01026746">
    <property type="protein sequence ID" value="VDK65519.1"/>
    <property type="molecule type" value="Genomic_DNA"/>
</dbReference>
<proteinExistence type="predicted"/>
<feature type="region of interest" description="Disordered" evidence="1">
    <location>
        <begin position="1"/>
        <end position="62"/>
    </location>
</feature>
<evidence type="ECO:0000256" key="1">
    <source>
        <dbReference type="SAM" id="MobiDB-lite"/>
    </source>
</evidence>
<accession>A0A3P6RZT4</accession>
<gene>
    <name evidence="2" type="ORF">GPUH_LOCUS8825</name>
</gene>
<organism evidence="2 3">
    <name type="scientific">Gongylonema pulchrum</name>
    <dbReference type="NCBI Taxonomy" id="637853"/>
    <lineage>
        <taxon>Eukaryota</taxon>
        <taxon>Metazoa</taxon>
        <taxon>Ecdysozoa</taxon>
        <taxon>Nematoda</taxon>
        <taxon>Chromadorea</taxon>
        <taxon>Rhabditida</taxon>
        <taxon>Spirurina</taxon>
        <taxon>Spiruromorpha</taxon>
        <taxon>Spiruroidea</taxon>
        <taxon>Gongylonematidae</taxon>
        <taxon>Gongylonema</taxon>
    </lineage>
</organism>
<feature type="compositionally biased region" description="Low complexity" evidence="1">
    <location>
        <begin position="1"/>
        <end position="10"/>
    </location>
</feature>
<reference evidence="2 3" key="1">
    <citation type="submission" date="2018-11" db="EMBL/GenBank/DDBJ databases">
        <authorList>
            <consortium name="Pathogen Informatics"/>
        </authorList>
    </citation>
    <scope>NUCLEOTIDE SEQUENCE [LARGE SCALE GENOMIC DNA]</scope>
</reference>
<sequence>MAALPESGSDSSEDSDIDHATNAQTAGPGGGRSQLLEGALASRAERSRALSSSSTESGTYIADTPSAVYHASSSALMSRNQQNRDRYVVVLRSSKTVIFFF</sequence>
<feature type="compositionally biased region" description="Low complexity" evidence="1">
    <location>
        <begin position="49"/>
        <end position="59"/>
    </location>
</feature>
<keyword evidence="3" id="KW-1185">Reference proteome</keyword>
<evidence type="ECO:0000313" key="3">
    <source>
        <dbReference type="Proteomes" id="UP000271098"/>
    </source>
</evidence>
<protein>
    <submittedName>
        <fullName evidence="2">Uncharacterized protein</fullName>
    </submittedName>
</protein>